<dbReference type="EMBL" id="LBVL01000006">
    <property type="protein sequence ID" value="KKQ85449.1"/>
    <property type="molecule type" value="Genomic_DNA"/>
</dbReference>
<dbReference type="STRING" id="1618570.UT08_C0006G0032"/>
<gene>
    <name evidence="2" type="ORF">UT08_C0006G0032</name>
</gene>
<evidence type="ECO:0000313" key="3">
    <source>
        <dbReference type="Proteomes" id="UP000034081"/>
    </source>
</evidence>
<reference evidence="2 3" key="1">
    <citation type="journal article" date="2015" name="Nature">
        <title>rRNA introns, odd ribosomes, and small enigmatic genomes across a large radiation of phyla.</title>
        <authorList>
            <person name="Brown C.T."/>
            <person name="Hug L.A."/>
            <person name="Thomas B.C."/>
            <person name="Sharon I."/>
            <person name="Castelle C.J."/>
            <person name="Singh A."/>
            <person name="Wilkins M.J."/>
            <person name="Williams K.H."/>
            <person name="Banfield J.F."/>
        </authorList>
    </citation>
    <scope>NUCLEOTIDE SEQUENCE [LARGE SCALE GENOMIC DNA]</scope>
</reference>
<sequence length="357" mass="39832">MASLTQTSVVARRVIRYSIYAIILILIGRLIFRGVVTLYRRVFPEPPPKATLGFGKLPKLPFPEKNRDKKFNYILELPDVSLPKLPEQEAVYYMPPFETNIGVEDDAKNKARSMGYNQDGKVIVEGVPNVYIFQKNNVPSTLTMNIITGIFSVSYNLDADPSVLVGNPPETGLASRKAAGFLSRAGALKDDLKKGIYTYQYLKQSGGIFQSVSSLSEADSIKVNLFRQNYGIDNNVPSVTPDMPEANIWFVIGAGRGNEIIAAEYNYYPLDAGKKETYTIITSDKAFEKLKNGEGYIANVGENTGTNIIIRRVYLGYYDPGQYTKNYQPVVVFEGDNNFYAFVPAISEEYYGNEDSN</sequence>
<protein>
    <submittedName>
        <fullName evidence="2">Uncharacterized protein</fullName>
    </submittedName>
</protein>
<keyword evidence="1" id="KW-0812">Transmembrane</keyword>
<accession>A0A0G0NHR4</accession>
<keyword evidence="1" id="KW-1133">Transmembrane helix</keyword>
<keyword evidence="1" id="KW-0472">Membrane</keyword>
<name>A0A0G0NHR4_9BACT</name>
<proteinExistence type="predicted"/>
<comment type="caution">
    <text evidence="2">The sequence shown here is derived from an EMBL/GenBank/DDBJ whole genome shotgun (WGS) entry which is preliminary data.</text>
</comment>
<evidence type="ECO:0000256" key="1">
    <source>
        <dbReference type="SAM" id="Phobius"/>
    </source>
</evidence>
<evidence type="ECO:0000313" key="2">
    <source>
        <dbReference type="EMBL" id="KKQ85449.1"/>
    </source>
</evidence>
<dbReference type="AlphaFoldDB" id="A0A0G0NHR4"/>
<organism evidence="2 3">
    <name type="scientific">Candidatus Woesebacteria bacterium GW2011_GWB1_38_8</name>
    <dbReference type="NCBI Taxonomy" id="1618570"/>
    <lineage>
        <taxon>Bacteria</taxon>
        <taxon>Candidatus Woeseibacteriota</taxon>
    </lineage>
</organism>
<feature type="transmembrane region" description="Helical" evidence="1">
    <location>
        <begin position="14"/>
        <end position="32"/>
    </location>
</feature>
<dbReference type="Proteomes" id="UP000034081">
    <property type="component" value="Unassembled WGS sequence"/>
</dbReference>